<dbReference type="Proteomes" id="UP000499080">
    <property type="component" value="Unassembled WGS sequence"/>
</dbReference>
<gene>
    <name evidence="2" type="ORF">AVEN_265182_1</name>
</gene>
<evidence type="ECO:0000313" key="2">
    <source>
        <dbReference type="EMBL" id="GBM06125.1"/>
    </source>
</evidence>
<organism evidence="2 3">
    <name type="scientific">Araneus ventricosus</name>
    <name type="common">Orbweaver spider</name>
    <name type="synonym">Epeira ventricosa</name>
    <dbReference type="NCBI Taxonomy" id="182803"/>
    <lineage>
        <taxon>Eukaryota</taxon>
        <taxon>Metazoa</taxon>
        <taxon>Ecdysozoa</taxon>
        <taxon>Arthropoda</taxon>
        <taxon>Chelicerata</taxon>
        <taxon>Arachnida</taxon>
        <taxon>Araneae</taxon>
        <taxon>Araneomorphae</taxon>
        <taxon>Entelegynae</taxon>
        <taxon>Araneoidea</taxon>
        <taxon>Araneidae</taxon>
        <taxon>Araneus</taxon>
    </lineage>
</organism>
<name>A0A4Y2CS63_ARAVE</name>
<comment type="caution">
    <text evidence="2">The sequence shown here is derived from an EMBL/GenBank/DDBJ whole genome shotgun (WGS) entry which is preliminary data.</text>
</comment>
<proteinExistence type="predicted"/>
<protein>
    <submittedName>
        <fullName evidence="2">Uncharacterized protein</fullName>
    </submittedName>
</protein>
<evidence type="ECO:0000256" key="1">
    <source>
        <dbReference type="SAM" id="MobiDB-lite"/>
    </source>
</evidence>
<feature type="region of interest" description="Disordered" evidence="1">
    <location>
        <begin position="64"/>
        <end position="88"/>
    </location>
</feature>
<keyword evidence="3" id="KW-1185">Reference proteome</keyword>
<evidence type="ECO:0000313" key="3">
    <source>
        <dbReference type="Proteomes" id="UP000499080"/>
    </source>
</evidence>
<sequence>MNHSVRSDSSLKVHETLSITRPDYHKKAGHYPYRALFDCFGRIKKKIPAEDESEALNLEGEVTEYNDQETNSETVLGDNPFHEEYSDSNSNTNACIIIYSTSNFIIP</sequence>
<dbReference type="AlphaFoldDB" id="A0A4Y2CS63"/>
<reference evidence="2 3" key="1">
    <citation type="journal article" date="2019" name="Sci. Rep.">
        <title>Orb-weaving spider Araneus ventricosus genome elucidates the spidroin gene catalogue.</title>
        <authorList>
            <person name="Kono N."/>
            <person name="Nakamura H."/>
            <person name="Ohtoshi R."/>
            <person name="Moran D.A.P."/>
            <person name="Shinohara A."/>
            <person name="Yoshida Y."/>
            <person name="Fujiwara M."/>
            <person name="Mori M."/>
            <person name="Tomita M."/>
            <person name="Arakawa K."/>
        </authorList>
    </citation>
    <scope>NUCLEOTIDE SEQUENCE [LARGE SCALE GENOMIC DNA]</scope>
</reference>
<dbReference type="EMBL" id="BGPR01000223">
    <property type="protein sequence ID" value="GBM06125.1"/>
    <property type="molecule type" value="Genomic_DNA"/>
</dbReference>
<accession>A0A4Y2CS63</accession>